<keyword evidence="4" id="KW-0472">Membrane</keyword>
<feature type="transmembrane region" description="Helical" evidence="4">
    <location>
        <begin position="137"/>
        <end position="160"/>
    </location>
</feature>
<dbReference type="GO" id="GO:0022857">
    <property type="term" value="F:transmembrane transporter activity"/>
    <property type="evidence" value="ECO:0007669"/>
    <property type="project" value="InterPro"/>
</dbReference>
<feature type="transmembrane region" description="Helical" evidence="4">
    <location>
        <begin position="47"/>
        <end position="65"/>
    </location>
</feature>
<dbReference type="EMBL" id="GDID01001592">
    <property type="protein sequence ID" value="JAP95014.1"/>
    <property type="molecule type" value="Transcribed_RNA"/>
</dbReference>
<dbReference type="PANTHER" id="PTHR43271:SF2">
    <property type="entry name" value="BLL2771 PROTEIN"/>
    <property type="match status" value="1"/>
</dbReference>
<keyword evidence="4" id="KW-0812">Transmembrane</keyword>
<dbReference type="PANTHER" id="PTHR43271">
    <property type="entry name" value="BLL2771 PROTEIN"/>
    <property type="match status" value="1"/>
</dbReference>
<dbReference type="InterPro" id="IPR020846">
    <property type="entry name" value="MFS_dom"/>
</dbReference>
<feature type="non-terminal residue" evidence="6">
    <location>
        <position position="196"/>
    </location>
</feature>
<feature type="transmembrane region" description="Helical" evidence="4">
    <location>
        <begin position="166"/>
        <end position="190"/>
    </location>
</feature>
<dbReference type="Gene3D" id="1.20.1250.20">
    <property type="entry name" value="MFS general substrate transporter like domains"/>
    <property type="match status" value="1"/>
</dbReference>
<evidence type="ECO:0000259" key="5">
    <source>
        <dbReference type="PROSITE" id="PS50850"/>
    </source>
</evidence>
<feature type="non-terminal residue" evidence="6">
    <location>
        <position position="1"/>
    </location>
</feature>
<evidence type="ECO:0000256" key="1">
    <source>
        <dbReference type="ARBA" id="ARBA00004651"/>
    </source>
</evidence>
<keyword evidence="3" id="KW-1003">Cell membrane</keyword>
<dbReference type="InterPro" id="IPR011701">
    <property type="entry name" value="MFS"/>
</dbReference>
<proteinExistence type="predicted"/>
<name>A0A146KGL0_9EUKA</name>
<accession>A0A146KGL0</accession>
<gene>
    <name evidence="6" type="ORF">TPC1_12121</name>
</gene>
<dbReference type="AlphaFoldDB" id="A0A146KGL0"/>
<feature type="domain" description="Major facilitator superfamily (MFS) profile" evidence="5">
    <location>
        <begin position="11"/>
        <end position="196"/>
    </location>
</feature>
<dbReference type="Pfam" id="PF07690">
    <property type="entry name" value="MFS_1"/>
    <property type="match status" value="1"/>
</dbReference>
<dbReference type="InterPro" id="IPR036259">
    <property type="entry name" value="MFS_trans_sf"/>
</dbReference>
<protein>
    <submittedName>
        <fullName evidence="6">Major facilitator superfamily protein</fullName>
    </submittedName>
</protein>
<dbReference type="PROSITE" id="PS50850">
    <property type="entry name" value="MFS"/>
    <property type="match status" value="1"/>
</dbReference>
<feature type="transmembrane region" description="Helical" evidence="4">
    <location>
        <begin position="72"/>
        <end position="94"/>
    </location>
</feature>
<sequence>FVPGSTNVWALAAVAVPVEIMYTFSHSHINVNLPFIQDDLHLDTVEVMWVQYVEVILTIVLATMAGKLGEKYGVPIIFTVGVGIFSIANLFFVIPDIATNWYLVLVTRCVASIGQGLMQPSLAPLGIQLVPREKLPLIITIITVVAPIGAIVGSFVAGMVALSIGWQYMCVIVGCIGVIDLAFLLIFLPFKQSKPQ</sequence>
<evidence type="ECO:0000256" key="3">
    <source>
        <dbReference type="ARBA" id="ARBA00022475"/>
    </source>
</evidence>
<keyword evidence="2" id="KW-0813">Transport</keyword>
<reference evidence="6" key="1">
    <citation type="submission" date="2015-07" db="EMBL/GenBank/DDBJ databases">
        <title>Adaptation to a free-living lifestyle via gene acquisitions in the diplomonad Trepomonas sp. PC1.</title>
        <authorList>
            <person name="Xu F."/>
            <person name="Jerlstrom-Hultqvist J."/>
            <person name="Kolisko M."/>
            <person name="Simpson A.G.B."/>
            <person name="Roger A.J."/>
            <person name="Svard S.G."/>
            <person name="Andersson J.O."/>
        </authorList>
    </citation>
    <scope>NUCLEOTIDE SEQUENCE</scope>
    <source>
        <strain evidence="6">PC1</strain>
    </source>
</reference>
<organism evidence="6">
    <name type="scientific">Trepomonas sp. PC1</name>
    <dbReference type="NCBI Taxonomy" id="1076344"/>
    <lineage>
        <taxon>Eukaryota</taxon>
        <taxon>Metamonada</taxon>
        <taxon>Diplomonadida</taxon>
        <taxon>Hexamitidae</taxon>
        <taxon>Hexamitinae</taxon>
        <taxon>Trepomonas</taxon>
    </lineage>
</organism>
<dbReference type="SUPFAM" id="SSF103473">
    <property type="entry name" value="MFS general substrate transporter"/>
    <property type="match status" value="1"/>
</dbReference>
<comment type="subcellular location">
    <subcellularLocation>
        <location evidence="1">Cell membrane</location>
        <topology evidence="1">Multi-pass membrane protein</topology>
    </subcellularLocation>
</comment>
<evidence type="ECO:0000256" key="2">
    <source>
        <dbReference type="ARBA" id="ARBA00022448"/>
    </source>
</evidence>
<evidence type="ECO:0000256" key="4">
    <source>
        <dbReference type="SAM" id="Phobius"/>
    </source>
</evidence>
<dbReference type="GO" id="GO:0005886">
    <property type="term" value="C:plasma membrane"/>
    <property type="evidence" value="ECO:0007669"/>
    <property type="project" value="UniProtKB-SubCell"/>
</dbReference>
<keyword evidence="4" id="KW-1133">Transmembrane helix</keyword>
<evidence type="ECO:0000313" key="6">
    <source>
        <dbReference type="EMBL" id="JAP95014.1"/>
    </source>
</evidence>